<dbReference type="FunFam" id="3.40.50.620:FF:000145">
    <property type="entry name" value="ATP-binding domain containing protein"/>
    <property type="match status" value="1"/>
</dbReference>
<dbReference type="EMBL" id="LHYG01000005">
    <property type="protein sequence ID" value="KXB06354.1"/>
    <property type="molecule type" value="Genomic_DNA"/>
</dbReference>
<dbReference type="InterPro" id="IPR022427">
    <property type="entry name" value="MJ0570_ATP-bd"/>
</dbReference>
<evidence type="ECO:0000313" key="3">
    <source>
        <dbReference type="Proteomes" id="UP000070491"/>
    </source>
</evidence>
<sequence>MELAALCSGGKDSSYALWLASKEGHEITKIVSMIPQRADSWMFHQPHSEVMELFAEASNIPLLKGETLGIKEKELEDLKNLLEGLSVDGVVSGALASNYQKTRIDKICEELDLISINPIWQKNPSKLLADMIKEEFEIIITSVSAEGFEKEWLGRKIDRECLEDLKSLKEKFGIHITGEGGEYETLVLDAPYFEKRIVPVETDRVWKGDRGYLKIKEFELE</sequence>
<keyword evidence="3" id="KW-1185">Reference proteome</keyword>
<dbReference type="GO" id="GO:0017178">
    <property type="term" value="F:diphthine-ammonia ligase activity"/>
    <property type="evidence" value="ECO:0007669"/>
    <property type="project" value="TreeGrafter"/>
</dbReference>
<evidence type="ECO:0000313" key="2">
    <source>
        <dbReference type="EMBL" id="KXB06354.1"/>
    </source>
</evidence>
<accession>A0A133VIV3</accession>
<dbReference type="NCBIfam" id="TIGR03679">
    <property type="entry name" value="arCOG00187"/>
    <property type="match status" value="1"/>
</dbReference>
<feature type="domain" description="Diphthamide synthase" evidence="1">
    <location>
        <begin position="1"/>
        <end position="218"/>
    </location>
</feature>
<dbReference type="PATRIC" id="fig|1698282.3.peg.326"/>
<dbReference type="PANTHER" id="PTHR12196">
    <property type="entry name" value="DOMAIN OF UNKNOWN FUNCTION 71 DUF71 -CONTAINING PROTEIN"/>
    <property type="match status" value="1"/>
</dbReference>
<dbReference type="InterPro" id="IPR014729">
    <property type="entry name" value="Rossmann-like_a/b/a_fold"/>
</dbReference>
<name>A0A133VIV3_9EURY</name>
<gene>
    <name evidence="2" type="ORF">AKJ53_00610</name>
</gene>
<dbReference type="SUPFAM" id="SSF52402">
    <property type="entry name" value="Adenine nucleotide alpha hydrolases-like"/>
    <property type="match status" value="1"/>
</dbReference>
<dbReference type="GO" id="GO:0017183">
    <property type="term" value="P:protein histidyl modification to diphthamide"/>
    <property type="evidence" value="ECO:0007669"/>
    <property type="project" value="TreeGrafter"/>
</dbReference>
<protein>
    <recommendedName>
        <fullName evidence="1">Diphthamide synthase domain-containing protein</fullName>
    </recommendedName>
</protein>
<dbReference type="AlphaFoldDB" id="A0A133VIV3"/>
<reference evidence="2 3" key="1">
    <citation type="journal article" date="2016" name="Sci. Rep.">
        <title>Metabolic traits of an uncultured archaeal lineage -MSBL1- from brine pools of the Red Sea.</title>
        <authorList>
            <person name="Mwirichia R."/>
            <person name="Alam I."/>
            <person name="Rashid M."/>
            <person name="Vinu M."/>
            <person name="Ba-Alawi W."/>
            <person name="Anthony Kamau A."/>
            <person name="Kamanda Ngugi D."/>
            <person name="Goker M."/>
            <person name="Klenk H.P."/>
            <person name="Bajic V."/>
            <person name="Stingl U."/>
        </authorList>
    </citation>
    <scope>NUCLEOTIDE SEQUENCE [LARGE SCALE GENOMIC DNA]</scope>
    <source>
        <strain evidence="2">SCGC-AAA382F02</strain>
    </source>
</reference>
<dbReference type="InterPro" id="IPR005237">
    <property type="entry name" value="MJ0570"/>
</dbReference>
<dbReference type="CDD" id="cd01994">
    <property type="entry name" value="AANH_PF0828-like"/>
    <property type="match status" value="1"/>
</dbReference>
<comment type="caution">
    <text evidence="2">The sequence shown here is derived from an EMBL/GenBank/DDBJ whole genome shotgun (WGS) entry which is preliminary data.</text>
</comment>
<evidence type="ECO:0000259" key="1">
    <source>
        <dbReference type="Pfam" id="PF01902"/>
    </source>
</evidence>
<dbReference type="InterPro" id="IPR030662">
    <property type="entry name" value="DPH6/MJ0570"/>
</dbReference>
<dbReference type="InterPro" id="IPR002761">
    <property type="entry name" value="Diphthami_syn_dom"/>
</dbReference>
<dbReference type="Proteomes" id="UP000070491">
    <property type="component" value="Unassembled WGS sequence"/>
</dbReference>
<dbReference type="NCBIfam" id="TIGR00289">
    <property type="entry name" value="TIGR00289 family protein"/>
    <property type="match status" value="1"/>
</dbReference>
<dbReference type="PIRSF" id="PIRSF039123">
    <property type="entry name" value="Diphthamide_synthase"/>
    <property type="match status" value="1"/>
</dbReference>
<dbReference type="Pfam" id="PF01902">
    <property type="entry name" value="Diphthami_syn_2"/>
    <property type="match status" value="1"/>
</dbReference>
<dbReference type="NCBIfam" id="TIGR00290">
    <property type="entry name" value="MJ0570_dom"/>
    <property type="match status" value="1"/>
</dbReference>
<dbReference type="Gene3D" id="3.90.1490.10">
    <property type="entry name" value="putative n-type atp pyrophosphatase, domain 2"/>
    <property type="match status" value="1"/>
</dbReference>
<dbReference type="Gene3D" id="3.40.50.620">
    <property type="entry name" value="HUPs"/>
    <property type="match status" value="1"/>
</dbReference>
<dbReference type="PANTHER" id="PTHR12196:SF2">
    <property type="entry name" value="DIPHTHINE--AMMONIA LIGASE"/>
    <property type="match status" value="1"/>
</dbReference>
<organism evidence="2 3">
    <name type="scientific">candidate division MSBL1 archaeon SCGC-AAA382F02</name>
    <dbReference type="NCBI Taxonomy" id="1698282"/>
    <lineage>
        <taxon>Archaea</taxon>
        <taxon>Methanobacteriati</taxon>
        <taxon>Methanobacteriota</taxon>
        <taxon>candidate division MSBL1</taxon>
    </lineage>
</organism>
<proteinExistence type="predicted"/>